<accession>A0A9X6NQ05</accession>
<dbReference type="Proteomes" id="UP000192578">
    <property type="component" value="Unassembled WGS sequence"/>
</dbReference>
<dbReference type="InterPro" id="IPR003656">
    <property type="entry name" value="Znf_BED"/>
</dbReference>
<evidence type="ECO:0000256" key="10">
    <source>
        <dbReference type="SAM" id="MobiDB-lite"/>
    </source>
</evidence>
<dbReference type="PANTHER" id="PTHR46481:SF10">
    <property type="entry name" value="ZINC FINGER BED DOMAIN-CONTAINING PROTEIN 39"/>
    <property type="match status" value="1"/>
</dbReference>
<keyword evidence="5" id="KW-0805">Transcription regulation</keyword>
<evidence type="ECO:0000256" key="3">
    <source>
        <dbReference type="ARBA" id="ARBA00022771"/>
    </source>
</evidence>
<keyword evidence="6" id="KW-0238">DNA-binding</keyword>
<dbReference type="GO" id="GO:0009791">
    <property type="term" value="P:post-embryonic development"/>
    <property type="evidence" value="ECO:0007669"/>
    <property type="project" value="UniProtKB-ARBA"/>
</dbReference>
<feature type="domain" description="BED-type" evidence="11">
    <location>
        <begin position="83"/>
        <end position="140"/>
    </location>
</feature>
<dbReference type="InterPro" id="IPR036236">
    <property type="entry name" value="Znf_C2H2_sf"/>
</dbReference>
<keyword evidence="8" id="KW-0539">Nucleus</keyword>
<keyword evidence="7" id="KW-0804">Transcription</keyword>
<dbReference type="InterPro" id="IPR052035">
    <property type="entry name" value="ZnF_BED_domain_contain"/>
</dbReference>
<dbReference type="InterPro" id="IPR008906">
    <property type="entry name" value="HATC_C_dom"/>
</dbReference>
<dbReference type="AlphaFoldDB" id="A0A9X6NQ05"/>
<evidence type="ECO:0000259" key="11">
    <source>
        <dbReference type="PROSITE" id="PS50808"/>
    </source>
</evidence>
<feature type="region of interest" description="Disordered" evidence="10">
    <location>
        <begin position="21"/>
        <end position="66"/>
    </location>
</feature>
<keyword evidence="3 9" id="KW-0863">Zinc-finger</keyword>
<sequence length="691" mass="77474">MLSNRVRFSQPTISLAAQVRRDELDDDEAAHCHDEESGVPHDDESSPGGDAGSPSSSSTTSNGIPLTVTVIESETAEPLRKRPKTASVWDHYNLDSVKHLYRCKYCSKTYAAKSEGKPGSNTTTLSAHINSMHPEMKAPPKPKPPPPSWMQKQTAPALSFFDKVAIDNRLVRWVVSMSLPFSFVENKELRDFMNYVKPSVQLCSRNTIKKRIYLNYEKMKKAMILILDDVPGRISLTCNGWTTDNGGDKYIVLTASWINAEWRMVGVTLDFLAVPEANTGEYLASKVFKILSEFRISQSILGVTVDGAPVMRVFCEELYKAIWQEKTVGEFDQHETEFRVRCHCHAVNKVAEVGLVAKNDLVRRIREQVIHIKMPKAKAEFQKKLCCRDIGIDRDSPTHWNSTSGMIRSAYVKRVRIGEFLSVRSGDIGKSILSKKEWEQMKALIDFMEPLETATKVCGGGNHATLHYGIPQFGMLRIHFRKMIQDQKAEMWLVEIAKLMAGKLEEVIKETWTEDGPIIGCLLNPCLKLMEFEAAAEKQRVTVILKGVYESYGARQLTTIASNNGILCPSDGASPDLDSYISARVGVVGSIGTEVEQYLGTTPDPKCDILEYWKRQEGNYRVLAKIARDYLAVTASSVDSEREFSVSGNVVTGPRNRISPEALRKTMCLKSWFKTISISKPNDKLVEVIID</sequence>
<feature type="compositionally biased region" description="Basic and acidic residues" evidence="10">
    <location>
        <begin position="21"/>
        <end position="44"/>
    </location>
</feature>
<dbReference type="OrthoDB" id="1607513at2759"/>
<organism evidence="12 13">
    <name type="scientific">Hypsibius exemplaris</name>
    <name type="common">Freshwater tardigrade</name>
    <dbReference type="NCBI Taxonomy" id="2072580"/>
    <lineage>
        <taxon>Eukaryota</taxon>
        <taxon>Metazoa</taxon>
        <taxon>Ecdysozoa</taxon>
        <taxon>Tardigrada</taxon>
        <taxon>Eutardigrada</taxon>
        <taxon>Parachela</taxon>
        <taxon>Hypsibioidea</taxon>
        <taxon>Hypsibiidae</taxon>
        <taxon>Hypsibius</taxon>
    </lineage>
</organism>
<evidence type="ECO:0000256" key="5">
    <source>
        <dbReference type="ARBA" id="ARBA00023015"/>
    </source>
</evidence>
<gene>
    <name evidence="12" type="ORF">BV898_18236</name>
</gene>
<dbReference type="GO" id="GO:0005634">
    <property type="term" value="C:nucleus"/>
    <property type="evidence" value="ECO:0007669"/>
    <property type="project" value="UniProtKB-SubCell"/>
</dbReference>
<evidence type="ECO:0000313" key="12">
    <source>
        <dbReference type="EMBL" id="OWA53814.1"/>
    </source>
</evidence>
<keyword evidence="2" id="KW-0479">Metal-binding</keyword>
<comment type="subcellular location">
    <subcellularLocation>
        <location evidence="1">Nucleus</location>
    </subcellularLocation>
</comment>
<dbReference type="Pfam" id="PF02892">
    <property type="entry name" value="zf-BED"/>
    <property type="match status" value="1"/>
</dbReference>
<evidence type="ECO:0000256" key="6">
    <source>
        <dbReference type="ARBA" id="ARBA00023125"/>
    </source>
</evidence>
<protein>
    <submittedName>
        <fullName evidence="12">AC transposase</fullName>
    </submittedName>
</protein>
<dbReference type="PROSITE" id="PS50808">
    <property type="entry name" value="ZF_BED"/>
    <property type="match status" value="1"/>
</dbReference>
<evidence type="ECO:0000313" key="13">
    <source>
        <dbReference type="Proteomes" id="UP000192578"/>
    </source>
</evidence>
<comment type="caution">
    <text evidence="12">The sequence shown here is derived from an EMBL/GenBank/DDBJ whole genome shotgun (WGS) entry which is preliminary data.</text>
</comment>
<evidence type="ECO:0000256" key="7">
    <source>
        <dbReference type="ARBA" id="ARBA00023163"/>
    </source>
</evidence>
<evidence type="ECO:0000256" key="2">
    <source>
        <dbReference type="ARBA" id="ARBA00022723"/>
    </source>
</evidence>
<evidence type="ECO:0000256" key="1">
    <source>
        <dbReference type="ARBA" id="ARBA00004123"/>
    </source>
</evidence>
<reference evidence="13" key="1">
    <citation type="submission" date="2017-01" db="EMBL/GenBank/DDBJ databases">
        <title>Comparative genomics of anhydrobiosis in the tardigrade Hypsibius dujardini.</title>
        <authorList>
            <person name="Yoshida Y."/>
            <person name="Koutsovoulos G."/>
            <person name="Laetsch D."/>
            <person name="Stevens L."/>
            <person name="Kumar S."/>
            <person name="Horikawa D."/>
            <person name="Ishino K."/>
            <person name="Komine S."/>
            <person name="Tomita M."/>
            <person name="Blaxter M."/>
            <person name="Arakawa K."/>
        </authorList>
    </citation>
    <scope>NUCLEOTIDE SEQUENCE [LARGE SCALE GENOMIC DNA]</scope>
    <source>
        <strain evidence="13">Z151</strain>
    </source>
</reference>
<keyword evidence="4" id="KW-0862">Zinc</keyword>
<dbReference type="SMART" id="SM00614">
    <property type="entry name" value="ZnF_BED"/>
    <property type="match status" value="1"/>
</dbReference>
<keyword evidence="13" id="KW-1185">Reference proteome</keyword>
<dbReference type="PANTHER" id="PTHR46481">
    <property type="entry name" value="ZINC FINGER BED DOMAIN-CONTAINING PROTEIN 4"/>
    <property type="match status" value="1"/>
</dbReference>
<dbReference type="SUPFAM" id="SSF53098">
    <property type="entry name" value="Ribonuclease H-like"/>
    <property type="match status" value="1"/>
</dbReference>
<dbReference type="GO" id="GO:0046983">
    <property type="term" value="F:protein dimerization activity"/>
    <property type="evidence" value="ECO:0007669"/>
    <property type="project" value="InterPro"/>
</dbReference>
<name>A0A9X6NQ05_HYPEX</name>
<evidence type="ECO:0000256" key="4">
    <source>
        <dbReference type="ARBA" id="ARBA00022833"/>
    </source>
</evidence>
<proteinExistence type="predicted"/>
<dbReference type="SUPFAM" id="SSF140996">
    <property type="entry name" value="Hermes dimerisation domain"/>
    <property type="match status" value="1"/>
</dbReference>
<dbReference type="GO" id="GO:0008270">
    <property type="term" value="F:zinc ion binding"/>
    <property type="evidence" value="ECO:0007669"/>
    <property type="project" value="UniProtKB-KW"/>
</dbReference>
<evidence type="ECO:0000256" key="9">
    <source>
        <dbReference type="PROSITE-ProRule" id="PRU00027"/>
    </source>
</evidence>
<dbReference type="Pfam" id="PF05699">
    <property type="entry name" value="Dimer_Tnp_hAT"/>
    <property type="match status" value="1"/>
</dbReference>
<dbReference type="GO" id="GO:0003677">
    <property type="term" value="F:DNA binding"/>
    <property type="evidence" value="ECO:0007669"/>
    <property type="project" value="UniProtKB-KW"/>
</dbReference>
<dbReference type="SUPFAM" id="SSF57667">
    <property type="entry name" value="beta-beta-alpha zinc fingers"/>
    <property type="match status" value="1"/>
</dbReference>
<evidence type="ECO:0000256" key="8">
    <source>
        <dbReference type="ARBA" id="ARBA00023242"/>
    </source>
</evidence>
<feature type="compositionally biased region" description="Low complexity" evidence="10">
    <location>
        <begin position="46"/>
        <end position="63"/>
    </location>
</feature>
<dbReference type="EMBL" id="MTYJ01000348">
    <property type="protein sequence ID" value="OWA53814.1"/>
    <property type="molecule type" value="Genomic_DNA"/>
</dbReference>
<dbReference type="InterPro" id="IPR012337">
    <property type="entry name" value="RNaseH-like_sf"/>
</dbReference>